<evidence type="ECO:0000256" key="3">
    <source>
        <dbReference type="PROSITE-ProRule" id="PRU00339"/>
    </source>
</evidence>
<dbReference type="Proteomes" id="UP000236434">
    <property type="component" value="Unassembled WGS sequence"/>
</dbReference>
<dbReference type="PROSITE" id="PS50293">
    <property type="entry name" value="TPR_REGION"/>
    <property type="match status" value="2"/>
</dbReference>
<dbReference type="InterPro" id="IPR051012">
    <property type="entry name" value="CellSynth/LPSAsmb/PSIAsmb"/>
</dbReference>
<dbReference type="EMBL" id="AZRL01000016">
    <property type="protein sequence ID" value="PNR96072.1"/>
    <property type="molecule type" value="Genomic_DNA"/>
</dbReference>
<dbReference type="OrthoDB" id="9811316at2"/>
<dbReference type="AlphaFoldDB" id="A0A2K1NZW8"/>
<dbReference type="PANTHER" id="PTHR45586:SF1">
    <property type="entry name" value="LIPOPOLYSACCHARIDE ASSEMBLY PROTEIN B"/>
    <property type="match status" value="1"/>
</dbReference>
<feature type="repeat" description="TPR" evidence="3">
    <location>
        <begin position="166"/>
        <end position="199"/>
    </location>
</feature>
<dbReference type="Gene3D" id="1.25.40.10">
    <property type="entry name" value="Tetratricopeptide repeat domain"/>
    <property type="match status" value="2"/>
</dbReference>
<dbReference type="Pfam" id="PF13174">
    <property type="entry name" value="TPR_6"/>
    <property type="match status" value="1"/>
</dbReference>
<protein>
    <submittedName>
        <fullName evidence="4">Uncharacterized protein</fullName>
    </submittedName>
</protein>
<evidence type="ECO:0000256" key="1">
    <source>
        <dbReference type="ARBA" id="ARBA00022737"/>
    </source>
</evidence>
<keyword evidence="2 3" id="KW-0802">TPR repeat</keyword>
<feature type="repeat" description="TPR" evidence="3">
    <location>
        <begin position="132"/>
        <end position="165"/>
    </location>
</feature>
<proteinExistence type="predicted"/>
<dbReference type="RefSeq" id="WP_103067126.1">
    <property type="nucleotide sequence ID" value="NZ_AZRL01000016.1"/>
</dbReference>
<evidence type="ECO:0000313" key="5">
    <source>
        <dbReference type="Proteomes" id="UP000236434"/>
    </source>
</evidence>
<dbReference type="SMART" id="SM00028">
    <property type="entry name" value="TPR"/>
    <property type="match status" value="3"/>
</dbReference>
<evidence type="ECO:0000313" key="4">
    <source>
        <dbReference type="EMBL" id="PNR96072.1"/>
    </source>
</evidence>
<feature type="repeat" description="TPR" evidence="3">
    <location>
        <begin position="200"/>
        <end position="233"/>
    </location>
</feature>
<dbReference type="Pfam" id="PF14559">
    <property type="entry name" value="TPR_19"/>
    <property type="match status" value="2"/>
</dbReference>
<organism evidence="4 5">
    <name type="scientific">Petrotoga olearia DSM 13574</name>
    <dbReference type="NCBI Taxonomy" id="1122955"/>
    <lineage>
        <taxon>Bacteria</taxon>
        <taxon>Thermotogati</taxon>
        <taxon>Thermotogota</taxon>
        <taxon>Thermotogae</taxon>
        <taxon>Petrotogales</taxon>
        <taxon>Petrotogaceae</taxon>
        <taxon>Petrotoga</taxon>
    </lineage>
</organism>
<sequence>MERIVKFNLGEKEIEITDLTPFPILLCEFLYEGDFELMKADLKNNPKFIEETKKIETLVEHLPGLTSNFVIYPFVLSEFLSYFSEFKINYSDLVHISLNGLFDTVLLEADKKNFDFVKDVIHFILKIDPSFAPAYELMGSVLVEKGEMEEGEEYLEKAVKLDPWNIAALSELGELYFNLGEYEKAADIWKKELELSPNNYVTYFMIADAYMQKEDHEKAAHVLEKFLNRFPNSVLGKYELATIYEKLSRITEANELKEEILNTTPEYSTDIEVWSKVMFENGKYKEVQNFLEKYIDQDKENEHFKLLLVIPYLKVKKFDEAKNIYQEIKDKYMWYIYGLEEILNKNLTKEEMEVIEKV</sequence>
<dbReference type="SUPFAM" id="SSF48452">
    <property type="entry name" value="TPR-like"/>
    <property type="match status" value="1"/>
</dbReference>
<dbReference type="PANTHER" id="PTHR45586">
    <property type="entry name" value="TPR REPEAT-CONTAINING PROTEIN PA4667"/>
    <property type="match status" value="1"/>
</dbReference>
<evidence type="ECO:0000256" key="2">
    <source>
        <dbReference type="ARBA" id="ARBA00022803"/>
    </source>
</evidence>
<accession>A0A2K1NZW8</accession>
<comment type="caution">
    <text evidence="4">The sequence shown here is derived from an EMBL/GenBank/DDBJ whole genome shotgun (WGS) entry which is preliminary data.</text>
</comment>
<dbReference type="InterPro" id="IPR011990">
    <property type="entry name" value="TPR-like_helical_dom_sf"/>
</dbReference>
<name>A0A2K1NZW8_9BACT</name>
<dbReference type="InterPro" id="IPR019734">
    <property type="entry name" value="TPR_rpt"/>
</dbReference>
<gene>
    <name evidence="4" type="ORF">X929_06135</name>
</gene>
<keyword evidence="1" id="KW-0677">Repeat</keyword>
<reference evidence="4 5" key="1">
    <citation type="submission" date="2013-12" db="EMBL/GenBank/DDBJ databases">
        <title>Comparative genomics of Petrotoga isolates.</title>
        <authorList>
            <person name="Nesbo C.L."/>
            <person name="Charchuk R."/>
            <person name="Chow K."/>
        </authorList>
    </citation>
    <scope>NUCLEOTIDE SEQUENCE [LARGE SCALE GENOMIC DNA]</scope>
    <source>
        <strain evidence="4 5">DSM 13574</strain>
    </source>
</reference>
<dbReference type="PROSITE" id="PS50005">
    <property type="entry name" value="TPR"/>
    <property type="match status" value="3"/>
</dbReference>